<evidence type="ECO:0000313" key="4">
    <source>
        <dbReference type="Proteomes" id="UP001501710"/>
    </source>
</evidence>
<keyword evidence="2" id="KW-0812">Transmembrane</keyword>
<comment type="caution">
    <text evidence="3">The sequence shown here is derived from an EMBL/GenBank/DDBJ whole genome shotgun (WGS) entry which is preliminary data.</text>
</comment>
<evidence type="ECO:0000256" key="2">
    <source>
        <dbReference type="SAM" id="Phobius"/>
    </source>
</evidence>
<keyword evidence="4" id="KW-1185">Reference proteome</keyword>
<feature type="compositionally biased region" description="Basic and acidic residues" evidence="1">
    <location>
        <begin position="76"/>
        <end position="85"/>
    </location>
</feature>
<feature type="region of interest" description="Disordered" evidence="1">
    <location>
        <begin position="76"/>
        <end position="99"/>
    </location>
</feature>
<name>A0ABP8CJ46_9ACTN</name>
<keyword evidence="2" id="KW-1133">Transmembrane helix</keyword>
<accession>A0ABP8CJ46</accession>
<dbReference type="RefSeq" id="WP_344904286.1">
    <property type="nucleotide sequence ID" value="NZ_BAABAS010000021.1"/>
</dbReference>
<evidence type="ECO:0000256" key="1">
    <source>
        <dbReference type="SAM" id="MobiDB-lite"/>
    </source>
</evidence>
<feature type="transmembrane region" description="Helical" evidence="2">
    <location>
        <begin position="47"/>
        <end position="65"/>
    </location>
</feature>
<keyword evidence="2" id="KW-0472">Membrane</keyword>
<evidence type="ECO:0000313" key="3">
    <source>
        <dbReference type="EMBL" id="GAA4239941.1"/>
    </source>
</evidence>
<dbReference type="EMBL" id="BAABAS010000021">
    <property type="protein sequence ID" value="GAA4239941.1"/>
    <property type="molecule type" value="Genomic_DNA"/>
</dbReference>
<protein>
    <recommendedName>
        <fullName evidence="5">DUF2637 domain-containing protein</fullName>
    </recommendedName>
</protein>
<gene>
    <name evidence="3" type="ORF">GCM10022254_62770</name>
</gene>
<evidence type="ECO:0008006" key="5">
    <source>
        <dbReference type="Google" id="ProtNLM"/>
    </source>
</evidence>
<dbReference type="Proteomes" id="UP001501710">
    <property type="component" value="Unassembled WGS sequence"/>
</dbReference>
<sequence length="99" mass="10714">MIKMLHKVGMRSTLMYTAGVASIGLAVAAWAASKQLEEAGLERADHWGIFIGEWAPTFFAMGVALRMEEMRDRAKAGVHGHRGESDSWVSAHAPASATM</sequence>
<reference evidence="4" key="1">
    <citation type="journal article" date="2019" name="Int. J. Syst. Evol. Microbiol.">
        <title>The Global Catalogue of Microorganisms (GCM) 10K type strain sequencing project: providing services to taxonomists for standard genome sequencing and annotation.</title>
        <authorList>
            <consortium name="The Broad Institute Genomics Platform"/>
            <consortium name="The Broad Institute Genome Sequencing Center for Infectious Disease"/>
            <person name="Wu L."/>
            <person name="Ma J."/>
        </authorList>
    </citation>
    <scope>NUCLEOTIDE SEQUENCE [LARGE SCALE GENOMIC DNA]</scope>
    <source>
        <strain evidence="4">JCM 17440</strain>
    </source>
</reference>
<organism evidence="3 4">
    <name type="scientific">Actinomadura meridiana</name>
    <dbReference type="NCBI Taxonomy" id="559626"/>
    <lineage>
        <taxon>Bacteria</taxon>
        <taxon>Bacillati</taxon>
        <taxon>Actinomycetota</taxon>
        <taxon>Actinomycetes</taxon>
        <taxon>Streptosporangiales</taxon>
        <taxon>Thermomonosporaceae</taxon>
        <taxon>Actinomadura</taxon>
    </lineage>
</organism>
<proteinExistence type="predicted"/>